<accession>A0A1I6TKD8</accession>
<evidence type="ECO:0000313" key="1">
    <source>
        <dbReference type="EMBL" id="SFS89601.1"/>
    </source>
</evidence>
<gene>
    <name evidence="1" type="ORF">SAMN04488556_3181</name>
</gene>
<protein>
    <submittedName>
        <fullName evidence="1">Uncharacterized protein</fullName>
    </submittedName>
</protein>
<evidence type="ECO:0000313" key="2">
    <source>
        <dbReference type="Proteomes" id="UP000199199"/>
    </source>
</evidence>
<organism evidence="1 2">
    <name type="scientific">Halostagnicola kamekurae</name>
    <dbReference type="NCBI Taxonomy" id="619731"/>
    <lineage>
        <taxon>Archaea</taxon>
        <taxon>Methanobacteriati</taxon>
        <taxon>Methanobacteriota</taxon>
        <taxon>Stenosarchaea group</taxon>
        <taxon>Halobacteria</taxon>
        <taxon>Halobacteriales</taxon>
        <taxon>Natrialbaceae</taxon>
        <taxon>Halostagnicola</taxon>
    </lineage>
</organism>
<name>A0A1I6TKD8_9EURY</name>
<dbReference type="Proteomes" id="UP000199199">
    <property type="component" value="Unassembled WGS sequence"/>
</dbReference>
<proteinExistence type="predicted"/>
<keyword evidence="2" id="KW-1185">Reference proteome</keyword>
<sequence>MRCRDAQIRCQDPKYAVCDAAAVDPNGESDFVFRPDTRYSAQ</sequence>
<reference evidence="2" key="1">
    <citation type="submission" date="2016-10" db="EMBL/GenBank/DDBJ databases">
        <authorList>
            <person name="Varghese N."/>
            <person name="Submissions S."/>
        </authorList>
    </citation>
    <scope>NUCLEOTIDE SEQUENCE [LARGE SCALE GENOMIC DNA]</scope>
    <source>
        <strain evidence="2">DSM 22427</strain>
    </source>
</reference>
<dbReference type="AlphaFoldDB" id="A0A1I6TKD8"/>
<dbReference type="EMBL" id="FOZS01000003">
    <property type="protein sequence ID" value="SFS89601.1"/>
    <property type="molecule type" value="Genomic_DNA"/>
</dbReference>